<dbReference type="CDD" id="cd05931">
    <property type="entry name" value="FAAL"/>
    <property type="match status" value="1"/>
</dbReference>
<evidence type="ECO:0000256" key="1">
    <source>
        <dbReference type="ARBA" id="ARBA00006432"/>
    </source>
</evidence>
<dbReference type="Pfam" id="PF00501">
    <property type="entry name" value="AMP-binding"/>
    <property type="match status" value="1"/>
</dbReference>
<organism evidence="7 8">
    <name type="scientific">Streptomyces lucensis JCM 4490</name>
    <dbReference type="NCBI Taxonomy" id="1306176"/>
    <lineage>
        <taxon>Bacteria</taxon>
        <taxon>Bacillati</taxon>
        <taxon>Actinomycetota</taxon>
        <taxon>Actinomycetes</taxon>
        <taxon>Kitasatosporales</taxon>
        <taxon>Streptomycetaceae</taxon>
        <taxon>Streptomyces</taxon>
    </lineage>
</organism>
<sequence length="584" mass="63067">MNEASTRFSDDVTWADVLRLHAALHADEVAYTMLAGQNSAKDVTYGVLEERVRALSSQLQRMTGPGDRALLFLPPGLEFVTALLACFHAGVAAVPVPYADSPFGVDGQLTRLKAITDDAEPSVLLTTSTYAGAVRANDNGPDLSIPRIDVTAPRPGIPADSPARRVSPEDIALLQYTSGSTSSPKGVMLTHGNMTANLTSLTSSLGRDQWTSEADSRLVAVTWLPPFHDMGIAGLLLPLLLGGHCVVMAPLTFLMRPMRWLEAVSTYGAQLTGAPNFAFELCVDRMSPEQRKTIDLSRLQVVVIGAEPVRARTLNRFADAFQVSGFHPSAFMPSYGLAEANVYVSGKRERDGYRSLSIDAGRLENEGLVTPATEGAPERVLVSNGPPPGDIDVRIVDRDTGAVRPDGRTGEIWISGPNVGLGYWRDAERTERTFRSRIAGGEGADWLRSGDIGFLQDGELYVTGRADDLVFVDGRNIHPQDVELTVTDSHDALREDMAAVFTVTGGDEATVVAVAETTWRALEDGDAVKEAVVRAIRVKVSEAHAIGLSDVVLLRRGTLPRTTSGKVQRRQARRLYLSNGLKAW</sequence>
<dbReference type="PANTHER" id="PTHR22754">
    <property type="entry name" value="DISCO-INTERACTING PROTEIN 2 DIP2 -RELATED"/>
    <property type="match status" value="1"/>
</dbReference>
<dbReference type="InterPro" id="IPR025110">
    <property type="entry name" value="AMP-bd_C"/>
</dbReference>
<evidence type="ECO:0000256" key="4">
    <source>
        <dbReference type="ARBA" id="ARBA00023098"/>
    </source>
</evidence>
<keyword evidence="8" id="KW-1185">Reference proteome</keyword>
<evidence type="ECO:0000313" key="8">
    <source>
        <dbReference type="Proteomes" id="UP000620224"/>
    </source>
</evidence>
<proteinExistence type="inferred from homology"/>
<dbReference type="GO" id="GO:0071766">
    <property type="term" value="P:Actinobacterium-type cell wall biogenesis"/>
    <property type="evidence" value="ECO:0007669"/>
    <property type="project" value="UniProtKB-ARBA"/>
</dbReference>
<dbReference type="PANTHER" id="PTHR22754:SF32">
    <property type="entry name" value="DISCO-INTERACTING PROTEIN 2"/>
    <property type="match status" value="1"/>
</dbReference>
<dbReference type="InterPro" id="IPR000873">
    <property type="entry name" value="AMP-dep_synth/lig_dom"/>
</dbReference>
<comment type="caution">
    <text evidence="7">The sequence shown here is derived from an EMBL/GenBank/DDBJ whole genome shotgun (WGS) entry which is preliminary data.</text>
</comment>
<dbReference type="Gene3D" id="3.30.300.30">
    <property type="match status" value="1"/>
</dbReference>
<dbReference type="InterPro" id="IPR040097">
    <property type="entry name" value="FAAL/FAAC"/>
</dbReference>
<dbReference type="GO" id="GO:0008610">
    <property type="term" value="P:lipid biosynthetic process"/>
    <property type="evidence" value="ECO:0007669"/>
    <property type="project" value="InterPro"/>
</dbReference>
<dbReference type="GO" id="GO:0006631">
    <property type="term" value="P:fatty acid metabolic process"/>
    <property type="evidence" value="ECO:0007669"/>
    <property type="project" value="UniProtKB-KW"/>
</dbReference>
<dbReference type="RefSeq" id="WP_190017135.1">
    <property type="nucleotide sequence ID" value="NZ_BMUE01000010.1"/>
</dbReference>
<dbReference type="Gene3D" id="3.40.50.12780">
    <property type="entry name" value="N-terminal domain of ligase-like"/>
    <property type="match status" value="1"/>
</dbReference>
<dbReference type="InterPro" id="IPR045851">
    <property type="entry name" value="AMP-bd_C_sf"/>
</dbReference>
<name>A0A918MTJ2_9ACTN</name>
<evidence type="ECO:0000313" key="7">
    <source>
        <dbReference type="EMBL" id="GGW63104.1"/>
    </source>
</evidence>
<keyword evidence="4" id="KW-0443">Lipid metabolism</keyword>
<protein>
    <submittedName>
        <fullName evidence="7">Acyl-CoA synthetase</fullName>
    </submittedName>
</protein>
<dbReference type="PROSITE" id="PS00455">
    <property type="entry name" value="AMP_BINDING"/>
    <property type="match status" value="1"/>
</dbReference>
<evidence type="ECO:0000256" key="3">
    <source>
        <dbReference type="ARBA" id="ARBA00022832"/>
    </source>
</evidence>
<evidence type="ECO:0000256" key="2">
    <source>
        <dbReference type="ARBA" id="ARBA00022598"/>
    </source>
</evidence>
<keyword evidence="3" id="KW-0276">Fatty acid metabolism</keyword>
<reference evidence="7" key="1">
    <citation type="journal article" date="2014" name="Int. J. Syst. Evol. Microbiol.">
        <title>Complete genome sequence of Corynebacterium casei LMG S-19264T (=DSM 44701T), isolated from a smear-ripened cheese.</title>
        <authorList>
            <consortium name="US DOE Joint Genome Institute (JGI-PGF)"/>
            <person name="Walter F."/>
            <person name="Albersmeier A."/>
            <person name="Kalinowski J."/>
            <person name="Ruckert C."/>
        </authorList>
    </citation>
    <scope>NUCLEOTIDE SEQUENCE</scope>
    <source>
        <strain evidence="7">JCM 4490</strain>
    </source>
</reference>
<reference evidence="7" key="2">
    <citation type="submission" date="2020-09" db="EMBL/GenBank/DDBJ databases">
        <authorList>
            <person name="Sun Q."/>
            <person name="Ohkuma M."/>
        </authorList>
    </citation>
    <scope>NUCLEOTIDE SEQUENCE</scope>
    <source>
        <strain evidence="7">JCM 4490</strain>
    </source>
</reference>
<dbReference type="SUPFAM" id="SSF56801">
    <property type="entry name" value="Acetyl-CoA synthetase-like"/>
    <property type="match status" value="1"/>
</dbReference>
<dbReference type="Pfam" id="PF23024">
    <property type="entry name" value="AMP-dom_DIP2-like"/>
    <property type="match status" value="1"/>
</dbReference>
<evidence type="ECO:0000259" key="5">
    <source>
        <dbReference type="Pfam" id="PF00501"/>
    </source>
</evidence>
<dbReference type="InterPro" id="IPR020845">
    <property type="entry name" value="AMP-binding_CS"/>
</dbReference>
<evidence type="ECO:0000259" key="6">
    <source>
        <dbReference type="Pfam" id="PF23024"/>
    </source>
</evidence>
<dbReference type="FunFam" id="3.40.50.12780:FF:000013">
    <property type="entry name" value="Long-chain-fatty-acid--AMP ligase FadD32"/>
    <property type="match status" value="1"/>
</dbReference>
<dbReference type="AlphaFoldDB" id="A0A918MTJ2"/>
<keyword evidence="2" id="KW-0436">Ligase</keyword>
<dbReference type="EMBL" id="BMUE01000010">
    <property type="protein sequence ID" value="GGW63104.1"/>
    <property type="molecule type" value="Genomic_DNA"/>
</dbReference>
<accession>A0A918MTJ2</accession>
<dbReference type="GO" id="GO:0016874">
    <property type="term" value="F:ligase activity"/>
    <property type="evidence" value="ECO:0007669"/>
    <property type="project" value="UniProtKB-KW"/>
</dbReference>
<dbReference type="Proteomes" id="UP000620224">
    <property type="component" value="Unassembled WGS sequence"/>
</dbReference>
<dbReference type="InterPro" id="IPR042099">
    <property type="entry name" value="ANL_N_sf"/>
</dbReference>
<comment type="similarity">
    <text evidence="1">Belongs to the ATP-dependent AMP-binding enzyme family.</text>
</comment>
<gene>
    <name evidence="7" type="ORF">GCM10010503_45190</name>
</gene>
<feature type="domain" description="AMP-binding enzyme C-terminal" evidence="6">
    <location>
        <begin position="468"/>
        <end position="582"/>
    </location>
</feature>
<feature type="domain" description="AMP-dependent synthetase/ligase" evidence="5">
    <location>
        <begin position="21"/>
        <end position="424"/>
    </location>
</feature>